<dbReference type="Gene3D" id="1.20.1740.10">
    <property type="entry name" value="Amino acid/polyamine transporter I"/>
    <property type="match status" value="1"/>
</dbReference>
<evidence type="ECO:0000256" key="4">
    <source>
        <dbReference type="ARBA" id="ARBA00022989"/>
    </source>
</evidence>
<feature type="transmembrane region" description="Helical" evidence="6">
    <location>
        <begin position="343"/>
        <end position="362"/>
    </location>
</feature>
<keyword evidence="3 6" id="KW-0812">Transmembrane</keyword>
<evidence type="ECO:0000313" key="8">
    <source>
        <dbReference type="Proteomes" id="UP000199137"/>
    </source>
</evidence>
<evidence type="ECO:0000256" key="5">
    <source>
        <dbReference type="ARBA" id="ARBA00023136"/>
    </source>
</evidence>
<feature type="transmembrane region" description="Helical" evidence="6">
    <location>
        <begin position="54"/>
        <end position="73"/>
    </location>
</feature>
<dbReference type="Proteomes" id="UP000199137">
    <property type="component" value="Unassembled WGS sequence"/>
</dbReference>
<comment type="subcellular location">
    <subcellularLocation>
        <location evidence="1">Cell membrane</location>
        <topology evidence="1">Multi-pass membrane protein</topology>
    </subcellularLocation>
</comment>
<dbReference type="RefSeq" id="WP_093573194.1">
    <property type="nucleotide sequence ID" value="NZ_FOWC01000002.1"/>
</dbReference>
<keyword evidence="5 6" id="KW-0472">Membrane</keyword>
<dbReference type="PANTHER" id="PTHR42770:SF16">
    <property type="entry name" value="AMINO ACID PERMEASE"/>
    <property type="match status" value="1"/>
</dbReference>
<organism evidence="7 8">
    <name type="scientific">Amycolatopsis rubida</name>
    <dbReference type="NCBI Taxonomy" id="112413"/>
    <lineage>
        <taxon>Bacteria</taxon>
        <taxon>Bacillati</taxon>
        <taxon>Actinomycetota</taxon>
        <taxon>Actinomycetes</taxon>
        <taxon>Pseudonocardiales</taxon>
        <taxon>Pseudonocardiaceae</taxon>
        <taxon>Amycolatopsis</taxon>
    </lineage>
</organism>
<dbReference type="GO" id="GO:0022857">
    <property type="term" value="F:transmembrane transporter activity"/>
    <property type="evidence" value="ECO:0007669"/>
    <property type="project" value="InterPro"/>
</dbReference>
<feature type="transmembrane region" description="Helical" evidence="6">
    <location>
        <begin position="286"/>
        <end position="310"/>
    </location>
</feature>
<feature type="transmembrane region" description="Helical" evidence="6">
    <location>
        <begin position="196"/>
        <end position="217"/>
    </location>
</feature>
<dbReference type="GO" id="GO:0005886">
    <property type="term" value="C:plasma membrane"/>
    <property type="evidence" value="ECO:0007669"/>
    <property type="project" value="UniProtKB-SubCell"/>
</dbReference>
<evidence type="ECO:0000256" key="3">
    <source>
        <dbReference type="ARBA" id="ARBA00022692"/>
    </source>
</evidence>
<keyword evidence="2" id="KW-1003">Cell membrane</keyword>
<reference evidence="7 8" key="1">
    <citation type="submission" date="2016-10" db="EMBL/GenBank/DDBJ databases">
        <authorList>
            <person name="de Groot N.N."/>
        </authorList>
    </citation>
    <scope>NUCLEOTIDE SEQUENCE [LARGE SCALE GENOMIC DNA]</scope>
    <source>
        <strain evidence="7 8">DSM 44637</strain>
    </source>
</reference>
<feature type="transmembrane region" description="Helical" evidence="6">
    <location>
        <begin position="85"/>
        <end position="116"/>
    </location>
</feature>
<dbReference type="Pfam" id="PF13520">
    <property type="entry name" value="AA_permease_2"/>
    <property type="match status" value="1"/>
</dbReference>
<dbReference type="InterPro" id="IPR002293">
    <property type="entry name" value="AA/rel_permease1"/>
</dbReference>
<evidence type="ECO:0000256" key="1">
    <source>
        <dbReference type="ARBA" id="ARBA00004651"/>
    </source>
</evidence>
<feature type="transmembrane region" description="Helical" evidence="6">
    <location>
        <begin position="136"/>
        <end position="152"/>
    </location>
</feature>
<dbReference type="STRING" id="112413.SAMN05421854_102713"/>
<feature type="transmembrane region" description="Helical" evidence="6">
    <location>
        <begin position="24"/>
        <end position="48"/>
    </location>
</feature>
<accession>A0A1I5IV44</accession>
<dbReference type="OrthoDB" id="137613at2"/>
<gene>
    <name evidence="7" type="ORF">SAMN05421854_102713</name>
</gene>
<feature type="transmembrane region" description="Helical" evidence="6">
    <location>
        <begin position="407"/>
        <end position="430"/>
    </location>
</feature>
<dbReference type="InterPro" id="IPR050367">
    <property type="entry name" value="APC_superfamily"/>
</dbReference>
<dbReference type="EMBL" id="FOWC01000002">
    <property type="protein sequence ID" value="SFO64289.1"/>
    <property type="molecule type" value="Genomic_DNA"/>
</dbReference>
<keyword evidence="4 6" id="KW-1133">Transmembrane helix</keyword>
<name>A0A1I5IV44_9PSEU</name>
<feature type="transmembrane region" description="Helical" evidence="6">
    <location>
        <begin position="164"/>
        <end position="184"/>
    </location>
</feature>
<proteinExistence type="predicted"/>
<evidence type="ECO:0000256" key="6">
    <source>
        <dbReference type="SAM" id="Phobius"/>
    </source>
</evidence>
<feature type="transmembrane region" description="Helical" evidence="6">
    <location>
        <begin position="238"/>
        <end position="262"/>
    </location>
</feature>
<dbReference type="PIRSF" id="PIRSF006060">
    <property type="entry name" value="AA_transporter"/>
    <property type="match status" value="1"/>
</dbReference>
<dbReference type="PANTHER" id="PTHR42770">
    <property type="entry name" value="AMINO ACID TRANSPORTER-RELATED"/>
    <property type="match status" value="1"/>
</dbReference>
<dbReference type="AlphaFoldDB" id="A0A1I5IV44"/>
<feature type="transmembrane region" description="Helical" evidence="6">
    <location>
        <begin position="374"/>
        <end position="395"/>
    </location>
</feature>
<feature type="transmembrane region" description="Helical" evidence="6">
    <location>
        <begin position="436"/>
        <end position="457"/>
    </location>
</feature>
<sequence>MAQQSTSEAVGGQLRANALGTGGIAFLVLAAVAPLTGMVVIAGLGIALGNGGGMPASFLIAGIVLLLFGVGYARMSRYVSNAGGFYAYLTAALGRPAGLSGAFVALAGYNCFVAGAVGTSGALTGGVVNRVFHLDLPWEFWAALSVVAVFLLSRRGVDVSAKVLAVSLILEVSILVVFDVAVLVKSGYSLSALSPAVVTSGSIGLGLLFAATCFIGFEATALFSEEARDPNKSVPRATYIAVIAIGVFAAVTSLALVSAIGVGNAKSVAQDHLAAGDLLLATSQDVLGTVLTDVMQLLLVVSLFAALLALHNSASRYIYALARDGVLSKALGRTVSGTPRNASAAQIGFATVVAAIFAVLGLDPVAFLTSSMTGFGTLAILVLQAMASIAVVVFFRQRRDPHWWSTFAAPGLGGAGLIGVIVLAVLNFPTMAGSDAAWIGLLPWLLPILIVAGLAMAEYLRRKRPETYAALGPEVH</sequence>
<evidence type="ECO:0000313" key="7">
    <source>
        <dbReference type="EMBL" id="SFO64289.1"/>
    </source>
</evidence>
<evidence type="ECO:0000256" key="2">
    <source>
        <dbReference type="ARBA" id="ARBA00022475"/>
    </source>
</evidence>
<protein>
    <submittedName>
        <fullName evidence="7">Amino acid/polyamine/organocation transporter, APC superfamily</fullName>
    </submittedName>
</protein>